<protein>
    <submittedName>
        <fullName evidence="1">Uncharacterized protein</fullName>
    </submittedName>
</protein>
<accession>A0A9W7YEW5</accession>
<keyword evidence="2" id="KW-1185">Reference proteome</keyword>
<reference evidence="1" key="1">
    <citation type="submission" date="2022-07" db="EMBL/GenBank/DDBJ databases">
        <title>Phylogenomic reconstructions and comparative analyses of Kickxellomycotina fungi.</title>
        <authorList>
            <person name="Reynolds N.K."/>
            <person name="Stajich J.E."/>
            <person name="Barry K."/>
            <person name="Grigoriev I.V."/>
            <person name="Crous P."/>
            <person name="Smith M.E."/>
        </authorList>
    </citation>
    <scope>NUCLEOTIDE SEQUENCE</scope>
    <source>
        <strain evidence="1">BCRC 34381</strain>
    </source>
</reference>
<sequence length="183" mass="20505">MASEWAEVLGELRRLVYEWRFRRSQWSTSARNMELYRGYAEKTSGASRLCYLQTLQAEAGARSMLEDVRRLGEAVRDIDELRARAERMDKGGEPDAIHRVAGVTGEYVTQAVDQHWAAAASDYRRLARLTRGVLGGSVPLSDVAAALPPPAVDCDFEDRLLLVVRAEQVQATREEERRLGLAA</sequence>
<dbReference type="EMBL" id="JANBOI010000266">
    <property type="protein sequence ID" value="KAJ1732021.1"/>
    <property type="molecule type" value="Genomic_DNA"/>
</dbReference>
<gene>
    <name evidence="1" type="ORF">LPJ61_002245</name>
</gene>
<organism evidence="1 2">
    <name type="scientific">Coemansia biformis</name>
    <dbReference type="NCBI Taxonomy" id="1286918"/>
    <lineage>
        <taxon>Eukaryota</taxon>
        <taxon>Fungi</taxon>
        <taxon>Fungi incertae sedis</taxon>
        <taxon>Zoopagomycota</taxon>
        <taxon>Kickxellomycotina</taxon>
        <taxon>Kickxellomycetes</taxon>
        <taxon>Kickxellales</taxon>
        <taxon>Kickxellaceae</taxon>
        <taxon>Coemansia</taxon>
    </lineage>
</organism>
<dbReference type="OrthoDB" id="5577597at2759"/>
<evidence type="ECO:0000313" key="2">
    <source>
        <dbReference type="Proteomes" id="UP001143981"/>
    </source>
</evidence>
<dbReference type="AlphaFoldDB" id="A0A9W7YEW5"/>
<dbReference type="Proteomes" id="UP001143981">
    <property type="component" value="Unassembled WGS sequence"/>
</dbReference>
<proteinExistence type="predicted"/>
<comment type="caution">
    <text evidence="1">The sequence shown here is derived from an EMBL/GenBank/DDBJ whole genome shotgun (WGS) entry which is preliminary data.</text>
</comment>
<evidence type="ECO:0000313" key="1">
    <source>
        <dbReference type="EMBL" id="KAJ1732021.1"/>
    </source>
</evidence>
<name>A0A9W7YEW5_9FUNG</name>